<evidence type="ECO:0000259" key="3">
    <source>
        <dbReference type="PROSITE" id="PS50048"/>
    </source>
</evidence>
<dbReference type="GO" id="GO:0000981">
    <property type="term" value="F:DNA-binding transcription factor activity, RNA polymerase II-specific"/>
    <property type="evidence" value="ECO:0007669"/>
    <property type="project" value="InterPro"/>
</dbReference>
<feature type="compositionally biased region" description="Pro residues" evidence="2">
    <location>
        <begin position="78"/>
        <end position="110"/>
    </location>
</feature>
<feature type="compositionally biased region" description="Polar residues" evidence="2">
    <location>
        <begin position="343"/>
        <end position="361"/>
    </location>
</feature>
<dbReference type="Proteomes" id="UP001321749">
    <property type="component" value="Unassembled WGS sequence"/>
</dbReference>
<sequence length="432" mass="46896">MADDPRGVRGYPSREQPDSPQYPPPPGEDHRRLPPVASGSMTLPSISAYPPPGAPSSSSYPPPDDRYADRGYPAESAYPPPRPVGWPTEPPAASGYPPPPPDSRYPMPPHPDPRYDDRRRYDDRAVHEAFYAGQAAAAAAAAARGYPPEVYIKYPQGPQFAYPIPSPQAAPPQQQAAPRQRTSIACRYCRKRKIRCSGYQNTQNGKCTNCDKLRIDCVFQPVSSNSTAAFVPVQALSGGLPPGMPLFGAWGQPLGPTQGPPLSQYPPPPPPPSSSQHRGYPPPSPADYPPSMSSPTSAYPPYDERDRDGSRRRPRAIDDEPSLRPPPNYPPDDDPRRRSPASNHSSDTTPSMYQQYQPSTSYDRDRTPTPQRSSPGQSAAPTQPPPSAQPGPSTSSAGSNPMSLGHLISNDGERVSNRGIDRDMLGRLNRRS</sequence>
<dbReference type="PROSITE" id="PS50048">
    <property type="entry name" value="ZN2_CY6_FUNGAL_2"/>
    <property type="match status" value="1"/>
</dbReference>
<dbReference type="SMART" id="SM00066">
    <property type="entry name" value="GAL4"/>
    <property type="match status" value="1"/>
</dbReference>
<proteinExistence type="predicted"/>
<feature type="compositionally biased region" description="Pro residues" evidence="2">
    <location>
        <begin position="263"/>
        <end position="273"/>
    </location>
</feature>
<feature type="compositionally biased region" description="Basic and acidic residues" evidence="2">
    <location>
        <begin position="302"/>
        <end position="322"/>
    </location>
</feature>
<evidence type="ECO:0000256" key="2">
    <source>
        <dbReference type="SAM" id="MobiDB-lite"/>
    </source>
</evidence>
<feature type="compositionally biased region" description="Basic and acidic residues" evidence="2">
    <location>
        <begin position="411"/>
        <end position="425"/>
    </location>
</feature>
<dbReference type="Pfam" id="PF00172">
    <property type="entry name" value="Zn_clus"/>
    <property type="match status" value="1"/>
</dbReference>
<dbReference type="GO" id="GO:0008270">
    <property type="term" value="F:zinc ion binding"/>
    <property type="evidence" value="ECO:0007669"/>
    <property type="project" value="InterPro"/>
</dbReference>
<protein>
    <recommendedName>
        <fullName evidence="3">Zn(2)-C6 fungal-type domain-containing protein</fullName>
    </recommendedName>
</protein>
<accession>A0AAV9H968</accession>
<feature type="region of interest" description="Disordered" evidence="2">
    <location>
        <begin position="247"/>
        <end position="432"/>
    </location>
</feature>
<keyword evidence="5" id="KW-1185">Reference proteome</keyword>
<dbReference type="PROSITE" id="PS00463">
    <property type="entry name" value="ZN2_CY6_FUNGAL_1"/>
    <property type="match status" value="1"/>
</dbReference>
<feature type="compositionally biased region" description="Low complexity" evidence="2">
    <location>
        <begin position="251"/>
        <end position="262"/>
    </location>
</feature>
<dbReference type="Gene3D" id="4.10.240.10">
    <property type="entry name" value="Zn(2)-C6 fungal-type DNA-binding domain"/>
    <property type="match status" value="1"/>
</dbReference>
<reference evidence="4" key="1">
    <citation type="journal article" date="2023" name="Mol. Phylogenet. Evol.">
        <title>Genome-scale phylogeny and comparative genomics of the fungal order Sordariales.</title>
        <authorList>
            <person name="Hensen N."/>
            <person name="Bonometti L."/>
            <person name="Westerberg I."/>
            <person name="Brannstrom I.O."/>
            <person name="Guillou S."/>
            <person name="Cros-Aarteil S."/>
            <person name="Calhoun S."/>
            <person name="Haridas S."/>
            <person name="Kuo A."/>
            <person name="Mondo S."/>
            <person name="Pangilinan J."/>
            <person name="Riley R."/>
            <person name="LaButti K."/>
            <person name="Andreopoulos B."/>
            <person name="Lipzen A."/>
            <person name="Chen C."/>
            <person name="Yan M."/>
            <person name="Daum C."/>
            <person name="Ng V."/>
            <person name="Clum A."/>
            <person name="Steindorff A."/>
            <person name="Ohm R.A."/>
            <person name="Martin F."/>
            <person name="Silar P."/>
            <person name="Natvig D.O."/>
            <person name="Lalanne C."/>
            <person name="Gautier V."/>
            <person name="Ament-Velasquez S.L."/>
            <person name="Kruys A."/>
            <person name="Hutchinson M.I."/>
            <person name="Powell A.J."/>
            <person name="Barry K."/>
            <person name="Miller A.N."/>
            <person name="Grigoriev I.V."/>
            <person name="Debuchy R."/>
            <person name="Gladieux P."/>
            <person name="Hiltunen Thoren M."/>
            <person name="Johannesson H."/>
        </authorList>
    </citation>
    <scope>NUCLEOTIDE SEQUENCE</scope>
    <source>
        <strain evidence="4">PSN324</strain>
    </source>
</reference>
<keyword evidence="1" id="KW-0539">Nucleus</keyword>
<name>A0AAV9H968_9PEZI</name>
<organism evidence="4 5">
    <name type="scientific">Cladorrhinum samala</name>
    <dbReference type="NCBI Taxonomy" id="585594"/>
    <lineage>
        <taxon>Eukaryota</taxon>
        <taxon>Fungi</taxon>
        <taxon>Dikarya</taxon>
        <taxon>Ascomycota</taxon>
        <taxon>Pezizomycotina</taxon>
        <taxon>Sordariomycetes</taxon>
        <taxon>Sordariomycetidae</taxon>
        <taxon>Sordariales</taxon>
        <taxon>Podosporaceae</taxon>
        <taxon>Cladorrhinum</taxon>
    </lineage>
</organism>
<dbReference type="InterPro" id="IPR001138">
    <property type="entry name" value="Zn2Cys6_DnaBD"/>
</dbReference>
<feature type="compositionally biased region" description="Low complexity" evidence="2">
    <location>
        <begin position="390"/>
        <end position="399"/>
    </location>
</feature>
<dbReference type="SUPFAM" id="SSF57701">
    <property type="entry name" value="Zn2/Cys6 DNA-binding domain"/>
    <property type="match status" value="1"/>
</dbReference>
<evidence type="ECO:0000256" key="1">
    <source>
        <dbReference type="ARBA" id="ARBA00023242"/>
    </source>
</evidence>
<dbReference type="InterPro" id="IPR036864">
    <property type="entry name" value="Zn2-C6_fun-type_DNA-bd_sf"/>
</dbReference>
<reference evidence="4" key="2">
    <citation type="submission" date="2023-06" db="EMBL/GenBank/DDBJ databases">
        <authorList>
            <consortium name="Lawrence Berkeley National Laboratory"/>
            <person name="Mondo S.J."/>
            <person name="Hensen N."/>
            <person name="Bonometti L."/>
            <person name="Westerberg I."/>
            <person name="Brannstrom I.O."/>
            <person name="Guillou S."/>
            <person name="Cros-Aarteil S."/>
            <person name="Calhoun S."/>
            <person name="Haridas S."/>
            <person name="Kuo A."/>
            <person name="Pangilinan J."/>
            <person name="Riley R."/>
            <person name="Labutti K."/>
            <person name="Andreopoulos B."/>
            <person name="Lipzen A."/>
            <person name="Chen C."/>
            <person name="Yanf M."/>
            <person name="Daum C."/>
            <person name="Ng V."/>
            <person name="Clum A."/>
            <person name="Steindorff A."/>
            <person name="Ohm R."/>
            <person name="Martin F."/>
            <person name="Silar P."/>
            <person name="Natvig D."/>
            <person name="Lalanne C."/>
            <person name="Gautier V."/>
            <person name="Ament-Velasquez S.L."/>
            <person name="Kruys A."/>
            <person name="Hutchinson M.I."/>
            <person name="Powell A.J."/>
            <person name="Barry K."/>
            <person name="Miller A.N."/>
            <person name="Grigoriev I.V."/>
            <person name="Debuchy R."/>
            <person name="Gladieux P."/>
            <person name="Thoren M.H."/>
            <person name="Johannesson H."/>
        </authorList>
    </citation>
    <scope>NUCLEOTIDE SEQUENCE</scope>
    <source>
        <strain evidence="4">PSN324</strain>
    </source>
</reference>
<evidence type="ECO:0000313" key="5">
    <source>
        <dbReference type="Proteomes" id="UP001321749"/>
    </source>
</evidence>
<feature type="domain" description="Zn(2)-C6 fungal-type" evidence="3">
    <location>
        <begin position="185"/>
        <end position="219"/>
    </location>
</feature>
<evidence type="ECO:0000313" key="4">
    <source>
        <dbReference type="EMBL" id="KAK4456998.1"/>
    </source>
</evidence>
<comment type="caution">
    <text evidence="4">The sequence shown here is derived from an EMBL/GenBank/DDBJ whole genome shotgun (WGS) entry which is preliminary data.</text>
</comment>
<feature type="region of interest" description="Disordered" evidence="2">
    <location>
        <begin position="1"/>
        <end position="118"/>
    </location>
</feature>
<gene>
    <name evidence="4" type="ORF">QBC42DRAFT_189683</name>
</gene>
<dbReference type="AlphaFoldDB" id="A0AAV9H968"/>
<dbReference type="CDD" id="cd00067">
    <property type="entry name" value="GAL4"/>
    <property type="match status" value="1"/>
</dbReference>
<dbReference type="EMBL" id="MU865144">
    <property type="protein sequence ID" value="KAK4456998.1"/>
    <property type="molecule type" value="Genomic_DNA"/>
</dbReference>